<dbReference type="Proteomes" id="UP001159427">
    <property type="component" value="Unassembled WGS sequence"/>
</dbReference>
<name>A0ABN8MJZ7_9CNID</name>
<proteinExistence type="predicted"/>
<feature type="non-terminal residue" evidence="1">
    <location>
        <position position="1"/>
    </location>
</feature>
<keyword evidence="2" id="KW-1185">Reference proteome</keyword>
<dbReference type="EMBL" id="CALNXI010000459">
    <property type="protein sequence ID" value="CAH3027567.1"/>
    <property type="molecule type" value="Genomic_DNA"/>
</dbReference>
<organism evidence="1 2">
    <name type="scientific">Porites evermanni</name>
    <dbReference type="NCBI Taxonomy" id="104178"/>
    <lineage>
        <taxon>Eukaryota</taxon>
        <taxon>Metazoa</taxon>
        <taxon>Cnidaria</taxon>
        <taxon>Anthozoa</taxon>
        <taxon>Hexacorallia</taxon>
        <taxon>Scleractinia</taxon>
        <taxon>Fungiina</taxon>
        <taxon>Poritidae</taxon>
        <taxon>Porites</taxon>
    </lineage>
</organism>
<gene>
    <name evidence="1" type="ORF">PEVE_00031839</name>
</gene>
<protein>
    <submittedName>
        <fullName evidence="1">Uncharacterized protein</fullName>
    </submittedName>
</protein>
<sequence length="112" mass="12898">ADDTQLYVSFRPDDANAQDEAIRAVEDCIKDVRNWLIEGRLLLNDDETESLAHCHADDTQLYVSFKPDDANAEDEAVRAMEDCIKDVTNWLIEGRLLLDDKTEFLVIRTRQQ</sequence>
<comment type="caution">
    <text evidence="1">The sequence shown here is derived from an EMBL/GenBank/DDBJ whole genome shotgun (WGS) entry which is preliminary data.</text>
</comment>
<evidence type="ECO:0000313" key="2">
    <source>
        <dbReference type="Proteomes" id="UP001159427"/>
    </source>
</evidence>
<evidence type="ECO:0000313" key="1">
    <source>
        <dbReference type="EMBL" id="CAH3027567.1"/>
    </source>
</evidence>
<accession>A0ABN8MJZ7</accession>
<reference evidence="1 2" key="1">
    <citation type="submission" date="2022-05" db="EMBL/GenBank/DDBJ databases">
        <authorList>
            <consortium name="Genoscope - CEA"/>
            <person name="William W."/>
        </authorList>
    </citation>
    <scope>NUCLEOTIDE SEQUENCE [LARGE SCALE GENOMIC DNA]</scope>
</reference>